<accession>A0A0E9R2R4</accession>
<protein>
    <submittedName>
        <fullName evidence="1">Uncharacterized protein</fullName>
    </submittedName>
</protein>
<organism evidence="1">
    <name type="scientific">Anguilla anguilla</name>
    <name type="common">European freshwater eel</name>
    <name type="synonym">Muraena anguilla</name>
    <dbReference type="NCBI Taxonomy" id="7936"/>
    <lineage>
        <taxon>Eukaryota</taxon>
        <taxon>Metazoa</taxon>
        <taxon>Chordata</taxon>
        <taxon>Craniata</taxon>
        <taxon>Vertebrata</taxon>
        <taxon>Euteleostomi</taxon>
        <taxon>Actinopterygii</taxon>
        <taxon>Neopterygii</taxon>
        <taxon>Teleostei</taxon>
        <taxon>Anguilliformes</taxon>
        <taxon>Anguillidae</taxon>
        <taxon>Anguilla</taxon>
    </lineage>
</organism>
<sequence length="26" mass="3306">MFFYYYSILRNWVSQVEYPAHRYNGT</sequence>
<dbReference type="EMBL" id="GBXM01085525">
    <property type="protein sequence ID" value="JAH23052.1"/>
    <property type="molecule type" value="Transcribed_RNA"/>
</dbReference>
<dbReference type="AlphaFoldDB" id="A0A0E9R2R4"/>
<reference evidence="1" key="1">
    <citation type="submission" date="2014-11" db="EMBL/GenBank/DDBJ databases">
        <authorList>
            <person name="Amaro Gonzalez C."/>
        </authorList>
    </citation>
    <scope>NUCLEOTIDE SEQUENCE</scope>
</reference>
<proteinExistence type="predicted"/>
<reference evidence="1" key="2">
    <citation type="journal article" date="2015" name="Fish Shellfish Immunol.">
        <title>Early steps in the European eel (Anguilla anguilla)-Vibrio vulnificus interaction in the gills: Role of the RtxA13 toxin.</title>
        <authorList>
            <person name="Callol A."/>
            <person name="Pajuelo D."/>
            <person name="Ebbesson L."/>
            <person name="Teles M."/>
            <person name="MacKenzie S."/>
            <person name="Amaro C."/>
        </authorList>
    </citation>
    <scope>NUCLEOTIDE SEQUENCE</scope>
</reference>
<evidence type="ECO:0000313" key="1">
    <source>
        <dbReference type="EMBL" id="JAH23052.1"/>
    </source>
</evidence>
<name>A0A0E9R2R4_ANGAN</name>